<accession>A0A7L4ZVU5</accession>
<dbReference type="InterPro" id="IPR016181">
    <property type="entry name" value="Acyl_CoA_acyltransferase"/>
</dbReference>
<comment type="caution">
    <text evidence="1">The sequence shown here is derived from an EMBL/GenBank/DDBJ whole genome shotgun (WGS) entry which is preliminary data.</text>
</comment>
<dbReference type="RefSeq" id="WP_151079263.1">
    <property type="nucleotide sequence ID" value="NZ_CP047647.1"/>
</dbReference>
<dbReference type="SUPFAM" id="SSF55729">
    <property type="entry name" value="Acyl-CoA N-acyltransferases (Nat)"/>
    <property type="match status" value="1"/>
</dbReference>
<reference evidence="1 2" key="1">
    <citation type="submission" date="2019-09" db="EMBL/GenBank/DDBJ databases">
        <title>Genome sequence of Hymenobacter sp. M3.</title>
        <authorList>
            <person name="Srinivasan S."/>
        </authorList>
    </citation>
    <scope>NUCLEOTIDE SEQUENCE [LARGE SCALE GENOMIC DNA]</scope>
    <source>
        <strain evidence="1 2">M3</strain>
    </source>
</reference>
<evidence type="ECO:0000313" key="1">
    <source>
        <dbReference type="EMBL" id="KAA9332322.1"/>
    </source>
</evidence>
<sequence>MAITYRMNTDADEAALVDLWTRHSDWGSLTVDEWEHKFLRTPGGPATFVLAVEDDTQEIVAQTAYVPYPIVANGHEITAFRPFGIIVNESFRSKSGFLRMQQMVIKMYTMAADQFASQGVDLLFMMPDPRWSRIVKMMPFFQTTTFPLWSHPLPLSQPEPLPSGYAVAPIEPGDARIDELWQQAAGLYRCMVTRDTRTLPWKISHGAYQLFGVSHQGQLVGFFASIAKRKDNQWLLTDMVTADNHAALQATLRAACLVVQEQYERLPEEDRVAYRKIAVLSTPPMEPVLQQLGFQRDKYDFLLVVHALNKKLTKEQVSPAQWYVSAND</sequence>
<organism evidence="1 2">
    <name type="scientific">Hymenobacter busanensis</name>
    <dbReference type="NCBI Taxonomy" id="2607656"/>
    <lineage>
        <taxon>Bacteria</taxon>
        <taxon>Pseudomonadati</taxon>
        <taxon>Bacteroidota</taxon>
        <taxon>Cytophagia</taxon>
        <taxon>Cytophagales</taxon>
        <taxon>Hymenobacteraceae</taxon>
        <taxon>Hymenobacter</taxon>
    </lineage>
</organism>
<name>A0A7L4ZVU5_9BACT</name>
<protein>
    <submittedName>
        <fullName evidence="1">Uncharacterized protein</fullName>
    </submittedName>
</protein>
<dbReference type="AlphaFoldDB" id="A0A7L4ZVU5"/>
<dbReference type="Proteomes" id="UP000326380">
    <property type="component" value="Unassembled WGS sequence"/>
</dbReference>
<dbReference type="EMBL" id="VTWU01000004">
    <property type="protein sequence ID" value="KAA9332322.1"/>
    <property type="molecule type" value="Genomic_DNA"/>
</dbReference>
<evidence type="ECO:0000313" key="2">
    <source>
        <dbReference type="Proteomes" id="UP000326380"/>
    </source>
</evidence>
<keyword evidence="2" id="KW-1185">Reference proteome</keyword>
<gene>
    <name evidence="1" type="ORF">F0P96_12655</name>
</gene>
<proteinExistence type="predicted"/>